<gene>
    <name evidence="1" type="ORF">BLNAU_596</name>
</gene>
<dbReference type="InterPro" id="IPR011989">
    <property type="entry name" value="ARM-like"/>
</dbReference>
<dbReference type="Gene3D" id="1.25.10.10">
    <property type="entry name" value="Leucine-rich Repeat Variant"/>
    <property type="match status" value="1"/>
</dbReference>
<protein>
    <submittedName>
        <fullName evidence="1">Uncharacterized protein</fullName>
    </submittedName>
</protein>
<dbReference type="Proteomes" id="UP001281761">
    <property type="component" value="Unassembled WGS sequence"/>
</dbReference>
<evidence type="ECO:0000313" key="1">
    <source>
        <dbReference type="EMBL" id="KAK2964679.1"/>
    </source>
</evidence>
<comment type="caution">
    <text evidence="1">The sequence shown here is derived from an EMBL/GenBank/DDBJ whole genome shotgun (WGS) entry which is preliminary data.</text>
</comment>
<evidence type="ECO:0000313" key="2">
    <source>
        <dbReference type="Proteomes" id="UP001281761"/>
    </source>
</evidence>
<reference evidence="1 2" key="1">
    <citation type="journal article" date="2022" name="bioRxiv">
        <title>Genomics of Preaxostyla Flagellates Illuminates Evolutionary Transitions and the Path Towards Mitochondrial Loss.</title>
        <authorList>
            <person name="Novak L.V.F."/>
            <person name="Treitli S.C."/>
            <person name="Pyrih J."/>
            <person name="Halakuc P."/>
            <person name="Pipaliya S.V."/>
            <person name="Vacek V."/>
            <person name="Brzon O."/>
            <person name="Soukal P."/>
            <person name="Eme L."/>
            <person name="Dacks J.B."/>
            <person name="Karnkowska A."/>
            <person name="Elias M."/>
            <person name="Hampl V."/>
        </authorList>
    </citation>
    <scope>NUCLEOTIDE SEQUENCE [LARGE SCALE GENOMIC DNA]</scope>
    <source>
        <strain evidence="1">NAU3</strain>
        <tissue evidence="1">Gut</tissue>
    </source>
</reference>
<dbReference type="EMBL" id="JARBJD010000002">
    <property type="protein sequence ID" value="KAK2964679.1"/>
    <property type="molecule type" value="Genomic_DNA"/>
</dbReference>
<proteinExistence type="predicted"/>
<sequence>MIAQMTKQQDDTPKSLQLFMKEDNGYLPASLPQSAIQDDDQLFTTKYLHLLHTLEEIIFEEEEKSQIKGTNKLRTFISTYLSQYPLIPQNDRERICTILETRCFTFHSIESMIPYLSIISKPHTALIDQMEYLSNITFRNPRNIDRLLSFGILPMLGLSLEDGHDIVSTLALNFFANIATAGQPYIQQLVDERLHNLFFPFLQHPTPRVQLTAIITISRLVCASPNQLQLFYFQDLLSQLAPIFPSLNSRNKHELLVCLNNLSRHSITPILASLFYSTGFHVLVVKSLVTVNEISDVILVLNTILSVHSMYLGALREIEIRPPTENDSDLLSQLSDRDPLVAELMNTRGAEVVQQHAHSRNETARGLAEQVLIFL</sequence>
<organism evidence="1 2">
    <name type="scientific">Blattamonas nauphoetae</name>
    <dbReference type="NCBI Taxonomy" id="2049346"/>
    <lineage>
        <taxon>Eukaryota</taxon>
        <taxon>Metamonada</taxon>
        <taxon>Preaxostyla</taxon>
        <taxon>Oxymonadida</taxon>
        <taxon>Blattamonas</taxon>
    </lineage>
</organism>
<name>A0ABQ9YLN8_9EUKA</name>
<dbReference type="SUPFAM" id="SSF48371">
    <property type="entry name" value="ARM repeat"/>
    <property type="match status" value="1"/>
</dbReference>
<keyword evidence="2" id="KW-1185">Reference proteome</keyword>
<accession>A0ABQ9YLN8</accession>
<dbReference type="InterPro" id="IPR016024">
    <property type="entry name" value="ARM-type_fold"/>
</dbReference>